<dbReference type="RefSeq" id="WP_344803015.1">
    <property type="nucleotide sequence ID" value="NZ_BAABAB010000010.1"/>
</dbReference>
<gene>
    <name evidence="2" type="ORF">GCM10022236_15230</name>
</gene>
<sequence length="229" mass="25588">MTNLANPADQLTDVRDMVVVHKAFRREFSLLPQLIRAVAAGDVRRARRVAEHARLVLQGLQLHHTGEDELLWPLLLERAAPSTQLVHRMEEQHHRVERCLEAIPALVDRWAQEPTKTAADELAGTIEELRVALVEHLDDEEVHILPVAARHVSPAEWAALGEHGVARMSPRQLPIFFGMILEDATDEEQAMMLASVPGPVRLFTRTAGAMIYRRYVASVRAVSPAGPAR</sequence>
<evidence type="ECO:0000313" key="2">
    <source>
        <dbReference type="EMBL" id="GAA3614283.1"/>
    </source>
</evidence>
<proteinExistence type="predicted"/>
<dbReference type="InterPro" id="IPR053206">
    <property type="entry name" value="Dimeric_xanthone_biosynth"/>
</dbReference>
<name>A0ABP6ZM83_9ACTN</name>
<dbReference type="Gene3D" id="1.20.120.520">
    <property type="entry name" value="nmb1532 protein domain like"/>
    <property type="match status" value="1"/>
</dbReference>
<dbReference type="Proteomes" id="UP001501490">
    <property type="component" value="Unassembled WGS sequence"/>
</dbReference>
<reference evidence="3" key="1">
    <citation type="journal article" date="2019" name="Int. J. Syst. Evol. Microbiol.">
        <title>The Global Catalogue of Microorganisms (GCM) 10K type strain sequencing project: providing services to taxonomists for standard genome sequencing and annotation.</title>
        <authorList>
            <consortium name="The Broad Institute Genomics Platform"/>
            <consortium name="The Broad Institute Genome Sequencing Center for Infectious Disease"/>
            <person name="Wu L."/>
            <person name="Ma J."/>
        </authorList>
    </citation>
    <scope>NUCLEOTIDE SEQUENCE [LARGE SCALE GENOMIC DNA]</scope>
    <source>
        <strain evidence="3">JCM 16929</strain>
    </source>
</reference>
<dbReference type="PANTHER" id="PTHR38048">
    <property type="entry name" value="EXPRESSED PROTEIN"/>
    <property type="match status" value="1"/>
</dbReference>
<accession>A0ABP6ZM83</accession>
<organism evidence="2 3">
    <name type="scientific">Microlunatus ginsengisoli</name>
    <dbReference type="NCBI Taxonomy" id="363863"/>
    <lineage>
        <taxon>Bacteria</taxon>
        <taxon>Bacillati</taxon>
        <taxon>Actinomycetota</taxon>
        <taxon>Actinomycetes</taxon>
        <taxon>Propionibacteriales</taxon>
        <taxon>Propionibacteriaceae</taxon>
        <taxon>Microlunatus</taxon>
    </lineage>
</organism>
<protein>
    <recommendedName>
        <fullName evidence="1">Hemerythrin-like domain-containing protein</fullName>
    </recommendedName>
</protein>
<evidence type="ECO:0000313" key="3">
    <source>
        <dbReference type="Proteomes" id="UP001501490"/>
    </source>
</evidence>
<dbReference type="PANTHER" id="PTHR38048:SF1">
    <property type="entry name" value="HEMERYTHRIN-LIKE DOMAIN-CONTAINING PROTEIN"/>
    <property type="match status" value="1"/>
</dbReference>
<comment type="caution">
    <text evidence="2">The sequence shown here is derived from an EMBL/GenBank/DDBJ whole genome shotgun (WGS) entry which is preliminary data.</text>
</comment>
<evidence type="ECO:0000259" key="1">
    <source>
        <dbReference type="Pfam" id="PF01814"/>
    </source>
</evidence>
<dbReference type="CDD" id="cd12108">
    <property type="entry name" value="Hr-like"/>
    <property type="match status" value="1"/>
</dbReference>
<feature type="domain" description="Hemerythrin-like" evidence="1">
    <location>
        <begin position="14"/>
        <end position="147"/>
    </location>
</feature>
<dbReference type="InterPro" id="IPR012312">
    <property type="entry name" value="Hemerythrin-like"/>
</dbReference>
<keyword evidence="3" id="KW-1185">Reference proteome</keyword>
<dbReference type="EMBL" id="BAABAB010000010">
    <property type="protein sequence ID" value="GAA3614283.1"/>
    <property type="molecule type" value="Genomic_DNA"/>
</dbReference>
<dbReference type="Pfam" id="PF01814">
    <property type="entry name" value="Hemerythrin"/>
    <property type="match status" value="1"/>
</dbReference>